<dbReference type="Gene3D" id="1.10.10.10">
    <property type="entry name" value="Winged helix-like DNA-binding domain superfamily/Winged helix DNA-binding domain"/>
    <property type="match status" value="1"/>
</dbReference>
<dbReference type="Pfam" id="PF13545">
    <property type="entry name" value="HTH_Crp_2"/>
    <property type="match status" value="1"/>
</dbReference>
<protein>
    <submittedName>
        <fullName evidence="5">Nitrogen fixation regulation protein FixK</fullName>
    </submittedName>
</protein>
<dbReference type="InterPro" id="IPR014710">
    <property type="entry name" value="RmlC-like_jellyroll"/>
</dbReference>
<name>A0A679JAX0_9HYPH</name>
<evidence type="ECO:0000313" key="5">
    <source>
        <dbReference type="EMBL" id="CAA2105771.1"/>
    </source>
</evidence>
<dbReference type="GO" id="GO:0003677">
    <property type="term" value="F:DNA binding"/>
    <property type="evidence" value="ECO:0007669"/>
    <property type="project" value="UniProtKB-KW"/>
</dbReference>
<dbReference type="PROSITE" id="PS51063">
    <property type="entry name" value="HTH_CRP_2"/>
    <property type="match status" value="1"/>
</dbReference>
<evidence type="ECO:0000256" key="1">
    <source>
        <dbReference type="ARBA" id="ARBA00023015"/>
    </source>
</evidence>
<keyword evidence="2" id="KW-0238">DNA-binding</keyword>
<dbReference type="GO" id="GO:0006355">
    <property type="term" value="P:regulation of DNA-templated transcription"/>
    <property type="evidence" value="ECO:0007669"/>
    <property type="project" value="InterPro"/>
</dbReference>
<dbReference type="SUPFAM" id="SSF46785">
    <property type="entry name" value="Winged helix' DNA-binding domain"/>
    <property type="match status" value="1"/>
</dbReference>
<keyword evidence="3" id="KW-0804">Transcription</keyword>
<reference evidence="5" key="1">
    <citation type="submission" date="2019-12" db="EMBL/GenBank/DDBJ databases">
        <authorList>
            <person name="Cremers G."/>
        </authorList>
    </citation>
    <scope>NUCLEOTIDE SEQUENCE</scope>
    <source>
        <strain evidence="5">Mbul1</strain>
    </source>
</reference>
<evidence type="ECO:0000256" key="2">
    <source>
        <dbReference type="ARBA" id="ARBA00023125"/>
    </source>
</evidence>
<dbReference type="SUPFAM" id="SSF51206">
    <property type="entry name" value="cAMP-binding domain-like"/>
    <property type="match status" value="1"/>
</dbReference>
<keyword evidence="1" id="KW-0805">Transcription regulation</keyword>
<dbReference type="EMBL" id="LR743504">
    <property type="protein sequence ID" value="CAA2105771.1"/>
    <property type="molecule type" value="Genomic_DNA"/>
</dbReference>
<feature type="domain" description="HTH crp-type" evidence="4">
    <location>
        <begin position="145"/>
        <end position="219"/>
    </location>
</feature>
<evidence type="ECO:0000256" key="3">
    <source>
        <dbReference type="ARBA" id="ARBA00023163"/>
    </source>
</evidence>
<evidence type="ECO:0000259" key="4">
    <source>
        <dbReference type="PROSITE" id="PS51063"/>
    </source>
</evidence>
<dbReference type="InterPro" id="IPR036390">
    <property type="entry name" value="WH_DNA-bd_sf"/>
</dbReference>
<dbReference type="CDD" id="cd00038">
    <property type="entry name" value="CAP_ED"/>
    <property type="match status" value="1"/>
</dbReference>
<dbReference type="Pfam" id="PF00027">
    <property type="entry name" value="cNMP_binding"/>
    <property type="match status" value="1"/>
</dbReference>
<dbReference type="InterPro" id="IPR018490">
    <property type="entry name" value="cNMP-bd_dom_sf"/>
</dbReference>
<dbReference type="InterPro" id="IPR000595">
    <property type="entry name" value="cNMP-bd_dom"/>
</dbReference>
<dbReference type="Gene3D" id="2.60.120.10">
    <property type="entry name" value="Jelly Rolls"/>
    <property type="match status" value="1"/>
</dbReference>
<dbReference type="InterPro" id="IPR012318">
    <property type="entry name" value="HTH_CRP"/>
</dbReference>
<proteinExistence type="predicted"/>
<dbReference type="AlphaFoldDB" id="A0A679JAX0"/>
<gene>
    <name evidence="5" type="primary">fixK_3</name>
    <name evidence="5" type="ORF">MBUL_03358</name>
</gene>
<sequence>MPRYFIHKLEQFTKLSCDDRQALENAACKRRTIAKHSDIISEGDDPHHVDLILDGWACRSTHLDDGRRQIISIFVPGDLCDSHVYLLREMDHSIVALTPVRLAEISRAALERVANDTMRVTKALWWDTLVTVAVQREGTIDLGQRTAPERLGHLFCELFLRLRGVGPTGGSSCELPLAQVEPADALGLLNVHIDRTLQDLRRAGRIVLKGGRLTILDFDALRKGIAVQPERPAPRPRRSSLRCRRIGVMPNRSPLKHPVELR</sequence>
<dbReference type="InterPro" id="IPR036388">
    <property type="entry name" value="WH-like_DNA-bd_sf"/>
</dbReference>
<accession>A0A679JAX0</accession>
<organism evidence="5">
    <name type="scientific">Methylobacterium bullatum</name>
    <dbReference type="NCBI Taxonomy" id="570505"/>
    <lineage>
        <taxon>Bacteria</taxon>
        <taxon>Pseudomonadati</taxon>
        <taxon>Pseudomonadota</taxon>
        <taxon>Alphaproteobacteria</taxon>
        <taxon>Hyphomicrobiales</taxon>
        <taxon>Methylobacteriaceae</taxon>
        <taxon>Methylobacterium</taxon>
    </lineage>
</organism>